<protein>
    <recommendedName>
        <fullName evidence="3">HTH psq-type domain-containing protein</fullName>
    </recommendedName>
</protein>
<feature type="non-terminal residue" evidence="1">
    <location>
        <position position="1"/>
    </location>
</feature>
<dbReference type="AlphaFoldDB" id="E2BTM4"/>
<evidence type="ECO:0000313" key="1">
    <source>
        <dbReference type="EMBL" id="EFN80956.1"/>
    </source>
</evidence>
<evidence type="ECO:0000313" key="2">
    <source>
        <dbReference type="Proteomes" id="UP000008237"/>
    </source>
</evidence>
<dbReference type="Proteomes" id="UP000008237">
    <property type="component" value="Unassembled WGS sequence"/>
</dbReference>
<keyword evidence="2" id="KW-1185">Reference proteome</keyword>
<proteinExistence type="predicted"/>
<dbReference type="OrthoDB" id="9986793at2759"/>
<accession>E2BTM4</accession>
<reference evidence="1 2" key="1">
    <citation type="journal article" date="2010" name="Science">
        <title>Genomic comparison of the ants Camponotus floridanus and Harpegnathos saltator.</title>
        <authorList>
            <person name="Bonasio R."/>
            <person name="Zhang G."/>
            <person name="Ye C."/>
            <person name="Mutti N.S."/>
            <person name="Fang X."/>
            <person name="Qin N."/>
            <person name="Donahue G."/>
            <person name="Yang P."/>
            <person name="Li Q."/>
            <person name="Li C."/>
            <person name="Zhang P."/>
            <person name="Huang Z."/>
            <person name="Berger S.L."/>
            <person name="Reinberg D."/>
            <person name="Wang J."/>
            <person name="Liebig J."/>
        </authorList>
    </citation>
    <scope>NUCLEOTIDE SEQUENCE [LARGE SCALE GENOMIC DNA]</scope>
    <source>
        <strain evidence="1 2">R22 G/1</strain>
    </source>
</reference>
<evidence type="ECO:0008006" key="3">
    <source>
        <dbReference type="Google" id="ProtNLM"/>
    </source>
</evidence>
<dbReference type="InParanoid" id="E2BTM4"/>
<name>E2BTM4_HARSA</name>
<sequence>STVLKTMECFKEIGSVNNCPKSGRPAINEEKQLDVLQTFIEGPNSTINRAAQTHDIAPKSVWRILKKNK</sequence>
<gene>
    <name evidence="1" type="ORF">EAI_02717</name>
</gene>
<dbReference type="EMBL" id="GL450457">
    <property type="protein sequence ID" value="EFN80956.1"/>
    <property type="molecule type" value="Genomic_DNA"/>
</dbReference>
<feature type="non-terminal residue" evidence="1">
    <location>
        <position position="69"/>
    </location>
</feature>
<organism evidence="2">
    <name type="scientific">Harpegnathos saltator</name>
    <name type="common">Jerdon's jumping ant</name>
    <dbReference type="NCBI Taxonomy" id="610380"/>
    <lineage>
        <taxon>Eukaryota</taxon>
        <taxon>Metazoa</taxon>
        <taxon>Ecdysozoa</taxon>
        <taxon>Arthropoda</taxon>
        <taxon>Hexapoda</taxon>
        <taxon>Insecta</taxon>
        <taxon>Pterygota</taxon>
        <taxon>Neoptera</taxon>
        <taxon>Endopterygota</taxon>
        <taxon>Hymenoptera</taxon>
        <taxon>Apocrita</taxon>
        <taxon>Aculeata</taxon>
        <taxon>Formicoidea</taxon>
        <taxon>Formicidae</taxon>
        <taxon>Ponerinae</taxon>
        <taxon>Ponerini</taxon>
        <taxon>Harpegnathos</taxon>
    </lineage>
</organism>